<dbReference type="NCBIfam" id="NF033652">
    <property type="entry name" value="LbtU_sider_porin"/>
    <property type="match status" value="1"/>
</dbReference>
<dbReference type="EMBL" id="JAAEJV010000060">
    <property type="protein sequence ID" value="MBF5059997.1"/>
    <property type="molecule type" value="Genomic_DNA"/>
</dbReference>
<sequence length="473" mass="53792">MKKLLFLLITTTLFAIQEGTYIQYEEVEQQTKEDQSLRDSYQNPLLEGVDAPTKKEELTLQQRIANYFGTFVTSSPYPGVRATFEGTELMSSLSSVNKDLQILLELEESTLYMRQKGIPYPVNPRIFLSGQIEFTGFVQRDARKHAQSDLDLTNAEVDFLIVAAPWLYGFMAYEYDNSVDPAISNSRVQNARIHADSLFLTFGDFSREPWYGTIGQTYIPFGQYTTYNPVHDPLNKILFWTLARDVTLGFYNDTLQFAAYVFKGDSHADSGNNINNYGVNLAIHFQIKKLDAKIEVGAIRNIADSLGFQSAFDVTSSTEQLRHIVPGINTNGNFTLGNWNLLLAYNQGLRAFNRRDAAFSKNGTTFKGAMIKAFDAELAYTFKIRERPSSLAFSYSRSYEALGFNIPKERMVLTWALYVFRGNLLSLELNSDKLYDSTNRAAGKLVPGTPYYLNPRNLGHRDFQLSVDYLFYF</sequence>
<organism evidence="1 2">
    <name type="scientific">Candidatus Neptunichlamydia vexilliferae</name>
    <dbReference type="NCBI Taxonomy" id="1651774"/>
    <lineage>
        <taxon>Bacteria</taxon>
        <taxon>Pseudomonadati</taxon>
        <taxon>Chlamydiota</taxon>
        <taxon>Chlamydiia</taxon>
        <taxon>Parachlamydiales</taxon>
        <taxon>Simkaniaceae</taxon>
        <taxon>Candidatus Neptunichlamydia</taxon>
    </lineage>
</organism>
<accession>A0ABS0B0V3</accession>
<evidence type="ECO:0000313" key="1">
    <source>
        <dbReference type="EMBL" id="MBF5059997.1"/>
    </source>
</evidence>
<proteinExistence type="predicted"/>
<dbReference type="RefSeq" id="WP_194848321.1">
    <property type="nucleotide sequence ID" value="NZ_JAAEJV010000060.1"/>
</dbReference>
<gene>
    <name evidence="1" type="ORF">NEPTK9_001521</name>
</gene>
<name>A0ABS0B0V3_9BACT</name>
<keyword evidence="2" id="KW-1185">Reference proteome</keyword>
<dbReference type="Proteomes" id="UP001194714">
    <property type="component" value="Unassembled WGS sequence"/>
</dbReference>
<protein>
    <submittedName>
        <fullName evidence="1">Uncharacterized protein</fullName>
    </submittedName>
</protein>
<reference evidence="1 2" key="1">
    <citation type="submission" date="2020-01" db="EMBL/GenBank/DDBJ databases">
        <title>Draft genome sequence of Cand. Neptunochlamydia vexilliferae K9.</title>
        <authorList>
            <person name="Schulz F."/>
            <person name="Koestlbacher S."/>
            <person name="Wascher F."/>
            <person name="Pizzetti I."/>
            <person name="Horn M."/>
        </authorList>
    </citation>
    <scope>NUCLEOTIDE SEQUENCE [LARGE SCALE GENOMIC DNA]</scope>
    <source>
        <strain evidence="1 2">K9</strain>
    </source>
</reference>
<comment type="caution">
    <text evidence="1">The sequence shown here is derived from an EMBL/GenBank/DDBJ whole genome shotgun (WGS) entry which is preliminary data.</text>
</comment>
<evidence type="ECO:0000313" key="2">
    <source>
        <dbReference type="Proteomes" id="UP001194714"/>
    </source>
</evidence>